<organism evidence="1">
    <name type="scientific">Desertifilum tharense IPPAS B-1220</name>
    <dbReference type="NCBI Taxonomy" id="1781255"/>
    <lineage>
        <taxon>Bacteria</taxon>
        <taxon>Bacillati</taxon>
        <taxon>Cyanobacteriota</taxon>
        <taxon>Cyanophyceae</taxon>
        <taxon>Desertifilales</taxon>
        <taxon>Desertifilaceae</taxon>
        <taxon>Desertifilum</taxon>
    </lineage>
</organism>
<protein>
    <submittedName>
        <fullName evidence="1">Uncharacterized protein</fullName>
    </submittedName>
</protein>
<proteinExistence type="predicted"/>
<name>A0A1E5QPR2_9CYAN</name>
<sequence>MPLNTQQCSGVTPMNSESLSTQAEVELWRSLIEPTEEVYPWSPNEPQSEDYYKRLEESLELDLPEAEVSDRAQQFFAHLDRLWASVSSPSASLVEVLKARFAAQVPTAMLAAIAQKAEQVATTSLSLASQLVSCVEEAIPQLHAEDLEVLARPLAFAMRGTEADAAIDGMLNTVRPVEWAALSEIEQARLSLAVARYAIAQLQQDR</sequence>
<reference evidence="1" key="1">
    <citation type="submission" date="2016-09" db="EMBL/GenBank/DDBJ databases">
        <title>Draft genome of thermotolerant cyanobacterium Desertifilum sp. strain IPPAS B-1220.</title>
        <authorList>
            <person name="Sinetova M.A."/>
            <person name="Bolakhan K."/>
            <person name="Zayadan B.K."/>
            <person name="Mironov K.S."/>
            <person name="Ustinova V."/>
            <person name="Kupriyanova E.V."/>
            <person name="Sidorov R.A."/>
            <person name="Skrypnik A.N."/>
            <person name="Gogoleva N.E."/>
            <person name="Gogolev Y.V."/>
            <person name="Los D.A."/>
        </authorList>
    </citation>
    <scope>NUCLEOTIDE SEQUENCE [LARGE SCALE GENOMIC DNA]</scope>
    <source>
        <strain evidence="1">IPPAS B-1220</strain>
    </source>
</reference>
<evidence type="ECO:0000313" key="1">
    <source>
        <dbReference type="EMBL" id="OEJ76594.1"/>
    </source>
</evidence>
<dbReference type="AlphaFoldDB" id="A0A1E5QPR2"/>
<accession>A0A1E5QPR2</accession>
<gene>
    <name evidence="1" type="ORF">BH720_03285</name>
</gene>
<dbReference type="EMBL" id="MJGC01000035">
    <property type="protein sequence ID" value="OEJ76594.1"/>
    <property type="molecule type" value="Genomic_DNA"/>
</dbReference>
<comment type="caution">
    <text evidence="1">The sequence shown here is derived from an EMBL/GenBank/DDBJ whole genome shotgun (WGS) entry which is preliminary data.</text>
</comment>